<dbReference type="OrthoDB" id="9800887at2"/>
<name>A0A1X3CUP0_9NEIS</name>
<evidence type="ECO:0000256" key="3">
    <source>
        <dbReference type="ARBA" id="ARBA00022723"/>
    </source>
</evidence>
<dbReference type="InterPro" id="IPR015889">
    <property type="entry name" value="Intradiol_dOase_core"/>
</dbReference>
<dbReference type="InterPro" id="IPR007535">
    <property type="entry name" value="Catechol_dOase_N"/>
</dbReference>
<keyword evidence="9" id="KW-1185">Reference proteome</keyword>
<feature type="domain" description="Intradiol ring-cleavage dioxygenases" evidence="7">
    <location>
        <begin position="124"/>
        <end position="152"/>
    </location>
</feature>
<keyword evidence="4 8" id="KW-0223">Dioxygenase</keyword>
<evidence type="ECO:0000256" key="5">
    <source>
        <dbReference type="ARBA" id="ARBA00023002"/>
    </source>
</evidence>
<dbReference type="PROSITE" id="PS00083">
    <property type="entry name" value="INTRADIOL_DIOXYGENAS"/>
    <property type="match status" value="1"/>
</dbReference>
<dbReference type="InterPro" id="IPR050770">
    <property type="entry name" value="Intradiol_RC_Dioxygenase"/>
</dbReference>
<dbReference type="GO" id="GO:0008199">
    <property type="term" value="F:ferric iron binding"/>
    <property type="evidence" value="ECO:0007669"/>
    <property type="project" value="InterPro"/>
</dbReference>
<keyword evidence="6" id="KW-0408">Iron</keyword>
<evidence type="ECO:0000256" key="1">
    <source>
        <dbReference type="ARBA" id="ARBA00001965"/>
    </source>
</evidence>
<reference evidence="8 9" key="1">
    <citation type="submission" date="2018-12" db="EMBL/GenBank/DDBJ databases">
        <authorList>
            <consortium name="Pathogen Informatics"/>
        </authorList>
    </citation>
    <scope>NUCLEOTIDE SEQUENCE [LARGE SCALE GENOMIC DNA]</scope>
    <source>
        <strain evidence="8 9">NCTC10296</strain>
    </source>
</reference>
<evidence type="ECO:0000313" key="9">
    <source>
        <dbReference type="Proteomes" id="UP000279284"/>
    </source>
</evidence>
<comment type="cofactor">
    <cofactor evidence="1">
        <name>Fe(3+)</name>
        <dbReference type="ChEBI" id="CHEBI:29034"/>
    </cofactor>
</comment>
<proteinExistence type="inferred from homology"/>
<organism evidence="8 9">
    <name type="scientific">Neisseria canis</name>
    <dbReference type="NCBI Taxonomy" id="493"/>
    <lineage>
        <taxon>Bacteria</taxon>
        <taxon>Pseudomonadati</taxon>
        <taxon>Pseudomonadota</taxon>
        <taxon>Betaproteobacteria</taxon>
        <taxon>Neisseriales</taxon>
        <taxon>Neisseriaceae</taxon>
        <taxon>Neisseria</taxon>
    </lineage>
</organism>
<dbReference type="Pfam" id="PF00775">
    <property type="entry name" value="Dioxygenase_C"/>
    <property type="match status" value="1"/>
</dbReference>
<dbReference type="GO" id="GO:0047074">
    <property type="term" value="F:4-hydroxycatechol 1,2-dioxygenase activity"/>
    <property type="evidence" value="ECO:0007669"/>
    <property type="project" value="UniProtKB-EC"/>
</dbReference>
<dbReference type="STRING" id="493.BWD07_09705"/>
<dbReference type="AlphaFoldDB" id="A0A1X3CUP0"/>
<sequence length="287" mass="32953">MNLTEQVIRSFQNIENERHRFLITTFIKKLHEYVRETEPSEQEWEQAIRFLTETGKLCHEQRQEYILLSDVLGVSMLIDQILHEKNEVQTPSTVFGPFFIDNMPIRPFGSSIISDDAAAPPLLVRGKITDIEGNPVAGARIDVWQTAENGMYSGQDPHQSTDNLRGVFLSQEDGSYAFQTILPVSYPIPDDGTVGKLMAYAKRSVWRPAHIHFKIEADGFQGLVTHLFLEGDEYLQNDAVFGVKDRLIVRYSEEKADDTSRERYGLNTDYRLIEYDFILTGDESRER</sequence>
<accession>A0A1X3CUP0</accession>
<dbReference type="PANTHER" id="PTHR33711:SF7">
    <property type="entry name" value="INTRADIOL RING-CLEAVAGE DIOXYGENASES DOMAIN-CONTAINING PROTEIN-RELATED"/>
    <property type="match status" value="1"/>
</dbReference>
<dbReference type="RefSeq" id="WP_054598609.1">
    <property type="nucleotide sequence ID" value="NZ_CAUJPY010000026.1"/>
</dbReference>
<evidence type="ECO:0000259" key="7">
    <source>
        <dbReference type="PROSITE" id="PS00083"/>
    </source>
</evidence>
<keyword evidence="3" id="KW-0479">Metal-binding</keyword>
<protein>
    <submittedName>
        <fullName evidence="8">Hydroxyquinol 1,2-dioxygenase</fullName>
        <ecNumber evidence="8">1.13.11.37</ecNumber>
    </submittedName>
</protein>
<dbReference type="KEGG" id="nci:NCTC10296_00766"/>
<dbReference type="Gene3D" id="2.60.130.10">
    <property type="entry name" value="Aromatic compound dioxygenase"/>
    <property type="match status" value="1"/>
</dbReference>
<dbReference type="GO" id="GO:0009712">
    <property type="term" value="P:catechol-containing compound metabolic process"/>
    <property type="evidence" value="ECO:0007669"/>
    <property type="project" value="InterPro"/>
</dbReference>
<dbReference type="EMBL" id="LR134313">
    <property type="protein sequence ID" value="VEF00262.1"/>
    <property type="molecule type" value="Genomic_DNA"/>
</dbReference>
<comment type="similarity">
    <text evidence="2">Belongs to the intradiol ring-cleavage dioxygenase family.</text>
</comment>
<gene>
    <name evidence="8" type="primary">chqB</name>
    <name evidence="8" type="ORF">NCTC10296_00766</name>
</gene>
<dbReference type="GO" id="GO:0018576">
    <property type="term" value="F:catechol 1,2-dioxygenase activity"/>
    <property type="evidence" value="ECO:0007669"/>
    <property type="project" value="InterPro"/>
</dbReference>
<dbReference type="EC" id="1.13.11.37" evidence="8"/>
<evidence type="ECO:0000256" key="6">
    <source>
        <dbReference type="ARBA" id="ARBA00023004"/>
    </source>
</evidence>
<keyword evidence="5 8" id="KW-0560">Oxidoreductase</keyword>
<evidence type="ECO:0000256" key="2">
    <source>
        <dbReference type="ARBA" id="ARBA00007825"/>
    </source>
</evidence>
<evidence type="ECO:0000313" key="8">
    <source>
        <dbReference type="EMBL" id="VEF00262.1"/>
    </source>
</evidence>
<dbReference type="Pfam" id="PF04444">
    <property type="entry name" value="Dioxygenase_N"/>
    <property type="match status" value="1"/>
</dbReference>
<dbReference type="Proteomes" id="UP000279284">
    <property type="component" value="Chromosome"/>
</dbReference>
<dbReference type="PANTHER" id="PTHR33711">
    <property type="entry name" value="DIOXYGENASE, PUTATIVE (AFU_ORTHOLOGUE AFUA_2G02910)-RELATED"/>
    <property type="match status" value="1"/>
</dbReference>
<dbReference type="InterPro" id="IPR000627">
    <property type="entry name" value="Intradiol_dOase_C"/>
</dbReference>
<evidence type="ECO:0000256" key="4">
    <source>
        <dbReference type="ARBA" id="ARBA00022964"/>
    </source>
</evidence>
<dbReference type="SUPFAM" id="SSF49482">
    <property type="entry name" value="Aromatic compound dioxygenase"/>
    <property type="match status" value="1"/>
</dbReference>